<dbReference type="AlphaFoldDB" id="A0A518BSZ2"/>
<dbReference type="KEGG" id="pbap:Pla133_52200"/>
<proteinExistence type="predicted"/>
<dbReference type="SUPFAM" id="SSF89095">
    <property type="entry name" value="GatB/YqeY motif"/>
    <property type="match status" value="1"/>
</dbReference>
<sequence>MTLQERIDADLKTAMRAKDVLTRDTLRMVIAALKNRRIELGQDLGDDEVVAVLAKSVKSREDSALEYDKGGRPELAQKERAEAQVLAGYLPQQLTEDETREVVRTLIAELGIADKKDIGKLMKAVMAAHKGKVDGKLVNRFASELIG</sequence>
<accession>A0A518BSZ2</accession>
<dbReference type="Gene3D" id="1.10.10.410">
    <property type="match status" value="1"/>
</dbReference>
<keyword evidence="2" id="KW-1185">Reference proteome</keyword>
<dbReference type="InterPro" id="IPR003789">
    <property type="entry name" value="Asn/Gln_tRNA_amidoTrase-B-like"/>
</dbReference>
<dbReference type="InterPro" id="IPR023168">
    <property type="entry name" value="GatB_Yqey_C_2"/>
</dbReference>
<evidence type="ECO:0000313" key="1">
    <source>
        <dbReference type="EMBL" id="QDU70097.1"/>
    </source>
</evidence>
<dbReference type="Proteomes" id="UP000316921">
    <property type="component" value="Chromosome"/>
</dbReference>
<dbReference type="RefSeq" id="WP_145070618.1">
    <property type="nucleotide sequence ID" value="NZ_CP036287.1"/>
</dbReference>
<name>A0A518BSZ2_9BACT</name>
<dbReference type="EMBL" id="CP036287">
    <property type="protein sequence ID" value="QDU70097.1"/>
    <property type="molecule type" value="Genomic_DNA"/>
</dbReference>
<protein>
    <submittedName>
        <fullName evidence="1">Yqey-like protein</fullName>
    </submittedName>
</protein>
<dbReference type="InterPro" id="IPR042184">
    <property type="entry name" value="YqeY/Aim41_N"/>
</dbReference>
<dbReference type="Gene3D" id="1.10.1510.10">
    <property type="entry name" value="Uncharacterised protein YqeY/AIM41 PF09424, N-terminal domain"/>
    <property type="match status" value="1"/>
</dbReference>
<dbReference type="Pfam" id="PF09424">
    <property type="entry name" value="YqeY"/>
    <property type="match status" value="1"/>
</dbReference>
<reference evidence="1 2" key="1">
    <citation type="submission" date="2019-02" db="EMBL/GenBank/DDBJ databases">
        <title>Deep-cultivation of Planctomycetes and their phenomic and genomic characterization uncovers novel biology.</title>
        <authorList>
            <person name="Wiegand S."/>
            <person name="Jogler M."/>
            <person name="Boedeker C."/>
            <person name="Pinto D."/>
            <person name="Vollmers J."/>
            <person name="Rivas-Marin E."/>
            <person name="Kohn T."/>
            <person name="Peeters S.H."/>
            <person name="Heuer A."/>
            <person name="Rast P."/>
            <person name="Oberbeckmann S."/>
            <person name="Bunk B."/>
            <person name="Jeske O."/>
            <person name="Meyerdierks A."/>
            <person name="Storesund J.E."/>
            <person name="Kallscheuer N."/>
            <person name="Luecker S."/>
            <person name="Lage O.M."/>
            <person name="Pohl T."/>
            <person name="Merkel B.J."/>
            <person name="Hornburger P."/>
            <person name="Mueller R.-W."/>
            <person name="Bruemmer F."/>
            <person name="Labrenz M."/>
            <person name="Spormann A.M."/>
            <person name="Op den Camp H."/>
            <person name="Overmann J."/>
            <person name="Amann R."/>
            <person name="Jetten M.S.M."/>
            <person name="Mascher T."/>
            <person name="Medema M.H."/>
            <person name="Devos D.P."/>
            <person name="Kaster A.-K."/>
            <person name="Ovreas L."/>
            <person name="Rohde M."/>
            <person name="Galperin M.Y."/>
            <person name="Jogler C."/>
        </authorList>
    </citation>
    <scope>NUCLEOTIDE SEQUENCE [LARGE SCALE GENOMIC DNA]</scope>
    <source>
        <strain evidence="1 2">Pla133</strain>
    </source>
</reference>
<dbReference type="PANTHER" id="PTHR28055:SF1">
    <property type="entry name" value="ALTERED INHERITANCE OF MITOCHONDRIA PROTEIN 41, MITOCHONDRIAL"/>
    <property type="match status" value="1"/>
</dbReference>
<gene>
    <name evidence="1" type="ORF">Pla133_52200</name>
</gene>
<dbReference type="PANTHER" id="PTHR28055">
    <property type="entry name" value="ALTERED INHERITANCE OF MITOCHONDRIA PROTEIN 41, MITOCHONDRIAL"/>
    <property type="match status" value="1"/>
</dbReference>
<evidence type="ECO:0000313" key="2">
    <source>
        <dbReference type="Proteomes" id="UP000316921"/>
    </source>
</evidence>
<dbReference type="InterPro" id="IPR019004">
    <property type="entry name" value="YqeY/Aim41"/>
</dbReference>
<organism evidence="1 2">
    <name type="scientific">Engelhardtia mirabilis</name>
    <dbReference type="NCBI Taxonomy" id="2528011"/>
    <lineage>
        <taxon>Bacteria</taxon>
        <taxon>Pseudomonadati</taxon>
        <taxon>Planctomycetota</taxon>
        <taxon>Planctomycetia</taxon>
        <taxon>Planctomycetia incertae sedis</taxon>
        <taxon>Engelhardtia</taxon>
    </lineage>
</organism>
<dbReference type="GO" id="GO:0016884">
    <property type="term" value="F:carbon-nitrogen ligase activity, with glutamine as amido-N-donor"/>
    <property type="evidence" value="ECO:0007669"/>
    <property type="project" value="InterPro"/>
</dbReference>